<proteinExistence type="predicted"/>
<dbReference type="CDD" id="cd23422">
    <property type="entry name" value="beta-trefoil_Ricin_MPL_CNL"/>
    <property type="match status" value="1"/>
</dbReference>
<dbReference type="InterPro" id="IPR035992">
    <property type="entry name" value="Ricin_B-like_lectins"/>
</dbReference>
<dbReference type="Proteomes" id="UP000305948">
    <property type="component" value="Unassembled WGS sequence"/>
</dbReference>
<dbReference type="Gene3D" id="2.80.10.50">
    <property type="match status" value="1"/>
</dbReference>
<gene>
    <name evidence="2" type="ORF">OE88DRAFT_1712511</name>
</gene>
<evidence type="ECO:0000313" key="3">
    <source>
        <dbReference type="Proteomes" id="UP000305948"/>
    </source>
</evidence>
<protein>
    <submittedName>
        <fullName evidence="2">Carbohydrate-binding module family 13 protein</fullName>
    </submittedName>
</protein>
<dbReference type="SMART" id="SM00458">
    <property type="entry name" value="RICIN"/>
    <property type="match status" value="1"/>
</dbReference>
<dbReference type="SUPFAM" id="SSF50370">
    <property type="entry name" value="Ricin B-like lectins"/>
    <property type="match status" value="1"/>
</dbReference>
<dbReference type="InterPro" id="IPR000772">
    <property type="entry name" value="Ricin_B_lectin"/>
</dbReference>
<name>A0A5C3N155_9AGAM</name>
<reference evidence="2 3" key="1">
    <citation type="journal article" date="2019" name="Nat. Ecol. Evol.">
        <title>Megaphylogeny resolves global patterns of mushroom evolution.</title>
        <authorList>
            <person name="Varga T."/>
            <person name="Krizsan K."/>
            <person name="Foldi C."/>
            <person name="Dima B."/>
            <person name="Sanchez-Garcia M."/>
            <person name="Sanchez-Ramirez S."/>
            <person name="Szollosi G.J."/>
            <person name="Szarkandi J.G."/>
            <person name="Papp V."/>
            <person name="Albert L."/>
            <person name="Andreopoulos W."/>
            <person name="Angelini C."/>
            <person name="Antonin V."/>
            <person name="Barry K.W."/>
            <person name="Bougher N.L."/>
            <person name="Buchanan P."/>
            <person name="Buyck B."/>
            <person name="Bense V."/>
            <person name="Catcheside P."/>
            <person name="Chovatia M."/>
            <person name="Cooper J."/>
            <person name="Damon W."/>
            <person name="Desjardin D."/>
            <person name="Finy P."/>
            <person name="Geml J."/>
            <person name="Haridas S."/>
            <person name="Hughes K."/>
            <person name="Justo A."/>
            <person name="Karasinski D."/>
            <person name="Kautmanova I."/>
            <person name="Kiss B."/>
            <person name="Kocsube S."/>
            <person name="Kotiranta H."/>
            <person name="LaButti K.M."/>
            <person name="Lechner B.E."/>
            <person name="Liimatainen K."/>
            <person name="Lipzen A."/>
            <person name="Lukacs Z."/>
            <person name="Mihaltcheva S."/>
            <person name="Morgado L.N."/>
            <person name="Niskanen T."/>
            <person name="Noordeloos M.E."/>
            <person name="Ohm R.A."/>
            <person name="Ortiz-Santana B."/>
            <person name="Ovrebo C."/>
            <person name="Racz N."/>
            <person name="Riley R."/>
            <person name="Savchenko A."/>
            <person name="Shiryaev A."/>
            <person name="Soop K."/>
            <person name="Spirin V."/>
            <person name="Szebenyi C."/>
            <person name="Tomsovsky M."/>
            <person name="Tulloss R.E."/>
            <person name="Uehling J."/>
            <person name="Grigoriev I.V."/>
            <person name="Vagvolgyi C."/>
            <person name="Papp T."/>
            <person name="Martin F.M."/>
            <person name="Miettinen O."/>
            <person name="Hibbett D.S."/>
            <person name="Nagy L.G."/>
        </authorList>
    </citation>
    <scope>NUCLEOTIDE SEQUENCE [LARGE SCALE GENOMIC DNA]</scope>
    <source>
        <strain evidence="2 3">OMC1185</strain>
    </source>
</reference>
<organism evidence="2 3">
    <name type="scientific">Heliocybe sulcata</name>
    <dbReference type="NCBI Taxonomy" id="5364"/>
    <lineage>
        <taxon>Eukaryota</taxon>
        <taxon>Fungi</taxon>
        <taxon>Dikarya</taxon>
        <taxon>Basidiomycota</taxon>
        <taxon>Agaricomycotina</taxon>
        <taxon>Agaricomycetes</taxon>
        <taxon>Gloeophyllales</taxon>
        <taxon>Gloeophyllaceae</taxon>
        <taxon>Heliocybe</taxon>
    </lineage>
</organism>
<feature type="domain" description="Ricin B lectin" evidence="1">
    <location>
        <begin position="7"/>
        <end position="139"/>
    </location>
</feature>
<dbReference type="Pfam" id="PF14200">
    <property type="entry name" value="RicinB_lectin_2"/>
    <property type="match status" value="1"/>
</dbReference>
<keyword evidence="3" id="KW-1185">Reference proteome</keyword>
<evidence type="ECO:0000259" key="1">
    <source>
        <dbReference type="SMART" id="SM00458"/>
    </source>
</evidence>
<dbReference type="AlphaFoldDB" id="A0A5C3N155"/>
<evidence type="ECO:0000313" key="2">
    <source>
        <dbReference type="EMBL" id="TFK51200.1"/>
    </source>
</evidence>
<dbReference type="OrthoDB" id="2131701at2759"/>
<dbReference type="EMBL" id="ML213511">
    <property type="protein sequence ID" value="TFK51200.1"/>
    <property type="molecule type" value="Genomic_DNA"/>
</dbReference>
<sequence>MAQIQSGSSYKIINAKAGNALDLSGGDNKSIIGYDFHDGPNQKWVVEQQSDGGWTFKSSGSGQYLAIEGVAQDGAPIIAQSQPFRWDVWPDETDPSTFRVFVPNTRQNWDLSDHGNPTPGTKITLWDKWEADNQKWRFEQGKPLRLATRRSC</sequence>
<accession>A0A5C3N155</accession>